<feature type="domain" description="OB" evidence="6">
    <location>
        <begin position="23"/>
        <end position="111"/>
    </location>
</feature>
<evidence type="ECO:0000256" key="1">
    <source>
        <dbReference type="ARBA" id="ARBA00005690"/>
    </source>
</evidence>
<dbReference type="InterPro" id="IPR004365">
    <property type="entry name" value="NA-bd_OB_tRNA"/>
</dbReference>
<evidence type="ECO:0000259" key="6">
    <source>
        <dbReference type="Pfam" id="PF01336"/>
    </source>
</evidence>
<dbReference type="Gene3D" id="2.40.50.140">
    <property type="entry name" value="Nucleic acid-binding proteins"/>
    <property type="match status" value="2"/>
</dbReference>
<evidence type="ECO:0000256" key="4">
    <source>
        <dbReference type="ARBA" id="ARBA00022833"/>
    </source>
</evidence>
<comment type="similarity">
    <text evidence="1">Belongs to the replication factor A protein 1 family.</text>
</comment>
<proteinExistence type="inferred from homology"/>
<evidence type="ECO:0000256" key="5">
    <source>
        <dbReference type="ARBA" id="ARBA00023125"/>
    </source>
</evidence>
<gene>
    <name evidence="8" type="primary">100162092</name>
</gene>
<keyword evidence="9" id="KW-1185">Reference proteome</keyword>
<organism evidence="8 9">
    <name type="scientific">Acyrthosiphon pisum</name>
    <name type="common">Pea aphid</name>
    <dbReference type="NCBI Taxonomy" id="7029"/>
    <lineage>
        <taxon>Eukaryota</taxon>
        <taxon>Metazoa</taxon>
        <taxon>Ecdysozoa</taxon>
        <taxon>Arthropoda</taxon>
        <taxon>Hexapoda</taxon>
        <taxon>Insecta</taxon>
        <taxon>Pterygota</taxon>
        <taxon>Neoptera</taxon>
        <taxon>Paraneoptera</taxon>
        <taxon>Hemiptera</taxon>
        <taxon>Sternorrhyncha</taxon>
        <taxon>Aphidomorpha</taxon>
        <taxon>Aphidoidea</taxon>
        <taxon>Aphididae</taxon>
        <taxon>Macrosiphini</taxon>
        <taxon>Acyrthosiphon</taxon>
    </lineage>
</organism>
<sequence length="331" mass="38510">MEYEIADLMNVLNGINCMLIFSWSITARVLKKSNVLPYQKERGTGKYFTAILIDKTTEIRAKAFGDDCDRLFSQLQENNVYNIKNGQIQLADKKYNKSKNDYEIIFNETTIIIQKFGVTDIPSHPQLKTIENVFSMDQNTLIDTIGVIIEIEQSKEIKKNNSNDTYKLRNIILADCTRSVTVTLWDIDATNFNANEGDIMSIMGGKIINYKNVNKISVTGSSEIIINPYWNETFDLQIWYKEFEKKKLLNLSQVSIGSQELNMFEISQINRNKTINERILQQNKIDDDLISKRLLELNDEEHKIKRERTDLNFKKQRLSIERESIKSHLEN</sequence>
<dbReference type="FunFam" id="2.40.50.140:FF:000041">
    <property type="entry name" value="Replication protein A subunit"/>
    <property type="match status" value="1"/>
</dbReference>
<dbReference type="AlphaFoldDB" id="A0A8R2NP61"/>
<reference evidence="8" key="2">
    <citation type="submission" date="2022-06" db="UniProtKB">
        <authorList>
            <consortium name="EnsemblMetazoa"/>
        </authorList>
    </citation>
    <scope>IDENTIFICATION</scope>
</reference>
<feature type="domain" description="Replication protein A OB" evidence="7">
    <location>
        <begin position="130"/>
        <end position="227"/>
    </location>
</feature>
<evidence type="ECO:0000313" key="9">
    <source>
        <dbReference type="Proteomes" id="UP000007819"/>
    </source>
</evidence>
<dbReference type="OrthoDB" id="7862263at2759"/>
<evidence type="ECO:0000256" key="3">
    <source>
        <dbReference type="ARBA" id="ARBA00022771"/>
    </source>
</evidence>
<dbReference type="PANTHER" id="PTHR47165">
    <property type="entry name" value="OS03G0429900 PROTEIN"/>
    <property type="match status" value="1"/>
</dbReference>
<evidence type="ECO:0000313" key="8">
    <source>
        <dbReference type="EnsemblMetazoa" id="XP_029344757.1"/>
    </source>
</evidence>
<evidence type="ECO:0000256" key="2">
    <source>
        <dbReference type="ARBA" id="ARBA00022723"/>
    </source>
</evidence>
<dbReference type="Pfam" id="PF01336">
    <property type="entry name" value="tRNA_anti-codon"/>
    <property type="match status" value="1"/>
</dbReference>
<keyword evidence="5" id="KW-0238">DNA-binding</keyword>
<dbReference type="EnsemblMetazoa" id="XM_029488897.1">
    <property type="protein sequence ID" value="XP_029344757.1"/>
    <property type="gene ID" value="LOC100162092"/>
</dbReference>
<dbReference type="GO" id="GO:0008270">
    <property type="term" value="F:zinc ion binding"/>
    <property type="evidence" value="ECO:0007669"/>
    <property type="project" value="UniProtKB-KW"/>
</dbReference>
<accession>A0A8R2NP61</accession>
<dbReference type="GO" id="GO:0003677">
    <property type="term" value="F:DNA binding"/>
    <property type="evidence" value="ECO:0007669"/>
    <property type="project" value="UniProtKB-KW"/>
</dbReference>
<dbReference type="PANTHER" id="PTHR47165:SF4">
    <property type="entry name" value="OS03G0429900 PROTEIN"/>
    <property type="match status" value="1"/>
</dbReference>
<keyword evidence="2" id="KW-0479">Metal-binding</keyword>
<dbReference type="SUPFAM" id="SSF50249">
    <property type="entry name" value="Nucleic acid-binding proteins"/>
    <property type="match status" value="2"/>
</dbReference>
<dbReference type="Proteomes" id="UP000007819">
    <property type="component" value="Chromosome A2"/>
</dbReference>
<dbReference type="CDD" id="cd04474">
    <property type="entry name" value="RPA1_DBD_A"/>
    <property type="match status" value="1"/>
</dbReference>
<keyword evidence="3" id="KW-0863">Zinc-finger</keyword>
<dbReference type="InterPro" id="IPR031657">
    <property type="entry name" value="REPA_OB_2"/>
</dbReference>
<dbReference type="Pfam" id="PF16900">
    <property type="entry name" value="REPA_OB_2"/>
    <property type="match status" value="1"/>
</dbReference>
<name>A0A8R2NP61_ACYPI</name>
<protein>
    <submittedName>
        <fullName evidence="8">Uncharacterized protein</fullName>
    </submittedName>
</protein>
<dbReference type="InterPro" id="IPR012340">
    <property type="entry name" value="NA-bd_OB-fold"/>
</dbReference>
<keyword evidence="4" id="KW-0862">Zinc</keyword>
<dbReference type="CDD" id="cd04475">
    <property type="entry name" value="RPA1_DBD_B"/>
    <property type="match status" value="1"/>
</dbReference>
<reference evidence="9" key="1">
    <citation type="submission" date="2010-06" db="EMBL/GenBank/DDBJ databases">
        <authorList>
            <person name="Jiang H."/>
            <person name="Abraham K."/>
            <person name="Ali S."/>
            <person name="Alsbrooks S.L."/>
            <person name="Anim B.N."/>
            <person name="Anosike U.S."/>
            <person name="Attaway T."/>
            <person name="Bandaranaike D.P."/>
            <person name="Battles P.K."/>
            <person name="Bell S.N."/>
            <person name="Bell A.V."/>
            <person name="Beltran B."/>
            <person name="Bickham C."/>
            <person name="Bustamante Y."/>
            <person name="Caleb T."/>
            <person name="Canada A."/>
            <person name="Cardenas V."/>
            <person name="Carter K."/>
            <person name="Chacko J."/>
            <person name="Chandrabose M.N."/>
            <person name="Chavez D."/>
            <person name="Chavez A."/>
            <person name="Chen L."/>
            <person name="Chu H.-S."/>
            <person name="Claassen K.J."/>
            <person name="Cockrell R."/>
            <person name="Collins M."/>
            <person name="Cooper J.A."/>
            <person name="Cree A."/>
            <person name="Curry S.M."/>
            <person name="Da Y."/>
            <person name="Dao M.D."/>
            <person name="Das B."/>
            <person name="Davila M.-L."/>
            <person name="Davy-Carroll L."/>
            <person name="Denson S."/>
            <person name="Dinh H."/>
            <person name="Ebong V.E."/>
            <person name="Edwards J.R."/>
            <person name="Egan A."/>
            <person name="El-Daye J."/>
            <person name="Escobedo L."/>
            <person name="Fernandez S."/>
            <person name="Fernando P.R."/>
            <person name="Flagg N."/>
            <person name="Forbes L.D."/>
            <person name="Fowler R.G."/>
            <person name="Fu Q."/>
            <person name="Gabisi R.A."/>
            <person name="Ganer J."/>
            <person name="Garbino Pronczuk A."/>
            <person name="Garcia R.M."/>
            <person name="Garner T."/>
            <person name="Garrett T.E."/>
            <person name="Gonzalez D.A."/>
            <person name="Hamid H."/>
            <person name="Hawkins E.S."/>
            <person name="Hirani K."/>
            <person name="Hogues M.E."/>
            <person name="Hollins B."/>
            <person name="Hsiao C.-H."/>
            <person name="Jabil R."/>
            <person name="James M.L."/>
            <person name="Jhangiani S.N."/>
            <person name="Johnson B."/>
            <person name="Johnson Q."/>
            <person name="Joshi V."/>
            <person name="Kalu J.B."/>
            <person name="Kam C."/>
            <person name="Kashfia A."/>
            <person name="Keebler J."/>
            <person name="Kisamo H."/>
            <person name="Kovar C.L."/>
            <person name="Lago L.A."/>
            <person name="Lai C.-Y."/>
            <person name="Laidlaw J."/>
            <person name="Lara F."/>
            <person name="Le T.-K."/>
            <person name="Lee S.L."/>
            <person name="Legall F.H."/>
            <person name="Lemon S.J."/>
            <person name="Lewis L.R."/>
            <person name="Li B."/>
            <person name="Liu Y."/>
            <person name="Liu Y.-S."/>
            <person name="Lopez J."/>
            <person name="Lozado R.J."/>
            <person name="Lu J."/>
            <person name="Madu R.C."/>
            <person name="Maheshwari M."/>
            <person name="Maheshwari R."/>
            <person name="Malloy K."/>
            <person name="Martinez E."/>
            <person name="Mathew T."/>
            <person name="Mercado I.C."/>
            <person name="Mercado C."/>
            <person name="Meyer B."/>
            <person name="Montgomery K."/>
            <person name="Morgan M.B."/>
            <person name="Munidasa M."/>
            <person name="Nazareth L.V."/>
            <person name="Nelson J."/>
            <person name="Ng B.M."/>
            <person name="Nguyen N.B."/>
            <person name="Nguyen P.Q."/>
            <person name="Nguyen T."/>
            <person name="Obregon M."/>
            <person name="Okwuonu G.O."/>
            <person name="Onwere C.G."/>
            <person name="Orozco G."/>
            <person name="Parra A."/>
            <person name="Patel S."/>
            <person name="Patil S."/>
            <person name="Perez A."/>
            <person name="Perez Y."/>
            <person name="Pham C."/>
            <person name="Primus E.L."/>
            <person name="Pu L.-L."/>
            <person name="Puazo M."/>
            <person name="Qin X."/>
            <person name="Quiroz J.B."/>
            <person name="Reese J."/>
            <person name="Richards S."/>
            <person name="Rives C.M."/>
            <person name="Robberts R."/>
            <person name="Ruiz S.J."/>
            <person name="Ruiz M.J."/>
            <person name="Santibanez J."/>
            <person name="Schneider B.W."/>
            <person name="Sisson I."/>
            <person name="Smith M."/>
            <person name="Sodergren E."/>
            <person name="Song X.-Z."/>
            <person name="Song B.B."/>
            <person name="Summersgill H."/>
            <person name="Thelus R."/>
            <person name="Thornton R.D."/>
            <person name="Trejos Z.Y."/>
            <person name="Usmani K."/>
            <person name="Vattathil S."/>
            <person name="Villasana D."/>
            <person name="Walker D.L."/>
            <person name="Wang S."/>
            <person name="Wang K."/>
            <person name="White C.S."/>
            <person name="Williams A.C."/>
            <person name="Williamson J."/>
            <person name="Wilson K."/>
            <person name="Woghiren I.O."/>
            <person name="Woodworth J.R."/>
            <person name="Worley K.C."/>
            <person name="Wright R.A."/>
            <person name="Wu W."/>
            <person name="Young L."/>
            <person name="Zhang L."/>
            <person name="Zhang J."/>
            <person name="Zhu Y."/>
            <person name="Muzny D.M."/>
            <person name="Weinstock G."/>
            <person name="Gibbs R.A."/>
        </authorList>
    </citation>
    <scope>NUCLEOTIDE SEQUENCE [LARGE SCALE GENOMIC DNA]</scope>
    <source>
        <strain evidence="9">LSR1</strain>
    </source>
</reference>
<evidence type="ECO:0000259" key="7">
    <source>
        <dbReference type="Pfam" id="PF16900"/>
    </source>
</evidence>